<comment type="caution">
    <text evidence="2">The sequence shown here is derived from an EMBL/GenBank/DDBJ whole genome shotgun (WGS) entry which is preliminary data.</text>
</comment>
<dbReference type="Pfam" id="PF01865">
    <property type="entry name" value="PhoU_div"/>
    <property type="match status" value="1"/>
</dbReference>
<dbReference type="EMBL" id="JAAIJQ010000074">
    <property type="protein sequence ID" value="NEV64097.1"/>
    <property type="molecule type" value="Genomic_DNA"/>
</dbReference>
<evidence type="ECO:0000256" key="1">
    <source>
        <dbReference type="ARBA" id="ARBA00008591"/>
    </source>
</evidence>
<dbReference type="PANTHER" id="PTHR37298:SF1">
    <property type="entry name" value="UPF0111 PROTEIN YKAA"/>
    <property type="match status" value="1"/>
</dbReference>
<dbReference type="InterPro" id="IPR018445">
    <property type="entry name" value="Put_Phosphate_transp_reg"/>
</dbReference>
<proteinExistence type="inferred from homology"/>
<protein>
    <submittedName>
        <fullName evidence="2">DUF47 family protein</fullName>
    </submittedName>
</protein>
<keyword evidence="3" id="KW-1185">Reference proteome</keyword>
<name>A0A6M0K678_9GAMM</name>
<gene>
    <name evidence="2" type="ORF">G3446_19785</name>
</gene>
<dbReference type="Proteomes" id="UP000483379">
    <property type="component" value="Unassembled WGS sequence"/>
</dbReference>
<dbReference type="PANTHER" id="PTHR37298">
    <property type="entry name" value="UPF0111 PROTEIN YKAA"/>
    <property type="match status" value="1"/>
</dbReference>
<evidence type="ECO:0000313" key="3">
    <source>
        <dbReference type="Proteomes" id="UP000483379"/>
    </source>
</evidence>
<reference evidence="2 3" key="1">
    <citation type="submission" date="2020-02" db="EMBL/GenBank/DDBJ databases">
        <title>Genome sequences of Thiorhodococcus mannitoliphagus and Thiorhodococcus minor, purple sulfur photosynthetic bacteria in the gammaproteobacterial family, Chromatiaceae.</title>
        <authorList>
            <person name="Aviles F.A."/>
            <person name="Meyer T.E."/>
            <person name="Kyndt J.A."/>
        </authorList>
    </citation>
    <scope>NUCLEOTIDE SEQUENCE [LARGE SCALE GENOMIC DNA]</scope>
    <source>
        <strain evidence="2 3">DSM 11518</strain>
    </source>
</reference>
<accession>A0A6M0K678</accession>
<organism evidence="2 3">
    <name type="scientific">Thiorhodococcus minor</name>
    <dbReference type="NCBI Taxonomy" id="57489"/>
    <lineage>
        <taxon>Bacteria</taxon>
        <taxon>Pseudomonadati</taxon>
        <taxon>Pseudomonadota</taxon>
        <taxon>Gammaproteobacteria</taxon>
        <taxon>Chromatiales</taxon>
        <taxon>Chromatiaceae</taxon>
        <taxon>Thiorhodococcus</taxon>
    </lineage>
</organism>
<sequence>MPDFYGLINAQCDLICDAMDVFVEFMETGDEATGKRVRTMEKEGDDLKARNMAILSRAFATPMDREDIYRAIVAIDEILNYAKTTVREVEALEIKPDNHMAEMARLIRDGCAALRQGYAKLSSTPTAAESDAAVARKSERSTEKLYRAALAELFHAEDHIDALGRNTEDAQANAMRYVIEIFKRREVYRHLSNAADRVEHGASVLHDIVVQIA</sequence>
<dbReference type="Gene3D" id="1.20.58.220">
    <property type="entry name" value="Phosphate transport system protein phou homolog 2, domain 2"/>
    <property type="match status" value="1"/>
</dbReference>
<dbReference type="AlphaFoldDB" id="A0A6M0K678"/>
<dbReference type="InterPro" id="IPR038078">
    <property type="entry name" value="PhoU-like_sf"/>
</dbReference>
<comment type="similarity">
    <text evidence="1">Belongs to the UPF0111 family.</text>
</comment>
<dbReference type="InterPro" id="IPR052912">
    <property type="entry name" value="UPF0111_domain"/>
</dbReference>
<evidence type="ECO:0000313" key="2">
    <source>
        <dbReference type="EMBL" id="NEV64097.1"/>
    </source>
</evidence>